<dbReference type="NCBIfam" id="TIGR01894">
    <property type="entry name" value="cas_TM1795_cmr1"/>
    <property type="match status" value="1"/>
</dbReference>
<feature type="domain" description="CRISPR type III-associated protein" evidence="2">
    <location>
        <begin position="14"/>
        <end position="188"/>
    </location>
</feature>
<proteinExistence type="predicted"/>
<reference evidence="3" key="1">
    <citation type="journal article" date="2020" name="mSystems">
        <title>Genome- and Community-Level Interaction Insights into Carbon Utilization and Element Cycling Functions of Hydrothermarchaeota in Hydrothermal Sediment.</title>
        <authorList>
            <person name="Zhou Z."/>
            <person name="Liu Y."/>
            <person name="Xu W."/>
            <person name="Pan J."/>
            <person name="Luo Z.H."/>
            <person name="Li M."/>
        </authorList>
    </citation>
    <scope>NUCLEOTIDE SEQUENCE [LARGE SCALE GENOMIC DNA]</scope>
    <source>
        <strain evidence="3">SpSt-222</strain>
    </source>
</reference>
<keyword evidence="1" id="KW-0051">Antiviral defense</keyword>
<dbReference type="GO" id="GO:0051607">
    <property type="term" value="P:defense response to virus"/>
    <property type="evidence" value="ECO:0007669"/>
    <property type="project" value="UniProtKB-KW"/>
</dbReference>
<protein>
    <submittedName>
        <fullName evidence="3">Type III-B CRISPR module RAMP protein Cmr1</fullName>
    </submittedName>
</protein>
<gene>
    <name evidence="3" type="primary">cmr1</name>
    <name evidence="3" type="ORF">ENP47_12700</name>
</gene>
<dbReference type="InterPro" id="IPR005537">
    <property type="entry name" value="RAMP_III_fam"/>
</dbReference>
<name>A0A7C2B7B9_THERO</name>
<dbReference type="AlphaFoldDB" id="A0A7C2B7B9"/>
<accession>A0A7C2B7B9</accession>
<dbReference type="Pfam" id="PF03787">
    <property type="entry name" value="RAMPs"/>
    <property type="match status" value="1"/>
</dbReference>
<evidence type="ECO:0000313" key="3">
    <source>
        <dbReference type="EMBL" id="HEF66439.1"/>
    </source>
</evidence>
<evidence type="ECO:0000259" key="2">
    <source>
        <dbReference type="Pfam" id="PF03787"/>
    </source>
</evidence>
<dbReference type="EMBL" id="DSJL01000011">
    <property type="protein sequence ID" value="HEF66439.1"/>
    <property type="molecule type" value="Genomic_DNA"/>
</dbReference>
<comment type="caution">
    <text evidence="3">The sequence shown here is derived from an EMBL/GenBank/DDBJ whole genome shotgun (WGS) entry which is preliminary data.</text>
</comment>
<dbReference type="InterPro" id="IPR007522">
    <property type="entry name" value="CRISPR-assoc_prot_TM1795"/>
</dbReference>
<organism evidence="3">
    <name type="scientific">Thermomicrobium roseum</name>
    <dbReference type="NCBI Taxonomy" id="500"/>
    <lineage>
        <taxon>Bacteria</taxon>
        <taxon>Pseudomonadati</taxon>
        <taxon>Thermomicrobiota</taxon>
        <taxon>Thermomicrobia</taxon>
        <taxon>Thermomicrobiales</taxon>
        <taxon>Thermomicrobiaceae</taxon>
        <taxon>Thermomicrobium</taxon>
    </lineage>
</organism>
<evidence type="ECO:0000256" key="1">
    <source>
        <dbReference type="ARBA" id="ARBA00023118"/>
    </source>
</evidence>
<sequence length="393" mass="43694">MSTQRDFLSIRMPLVTLTPLFLGGAEPRGQPELRASSIRGALRFWLRALLGGCYGADEHALQAIRQQEAQTFGAAGGRDGAGASKVVVRVLPASRARSGSEQAASFIHPWHTPRDRPRSYLFFSMASSRVRGQEIPARSFIDPQFEFDLELASRPGLPELDAREALYTAVRAAWLLLHLGGLGARARRLGGALAHRPVPRRTADDRVVTSVPRHLSLPFDLDPSPKEAARELGQALTSLRKRLHARPDANPERPAWEVLDPRWCRIWVFGERDWTSGERGWPAVADAIGSWLRDTRRQLPTAQRLIFGAPLVIPQRGEAVPPPPGYEQADRRPSPLWLTVTRATNGNLLGIATLFQCQFLPRHSNSPEQLEQLYNWIAQAVNTLPNVAEVHYA</sequence>